<proteinExistence type="evidence at transcript level"/>
<protein>
    <submittedName>
        <fullName evidence="2">TO36-2</fullName>
    </submittedName>
</protein>
<dbReference type="EMBL" id="DQ160043">
    <property type="protein sequence ID" value="ABA26990.1"/>
    <property type="molecule type" value="mRNA"/>
</dbReference>
<feature type="region of interest" description="Disordered" evidence="1">
    <location>
        <begin position="1"/>
        <end position="61"/>
    </location>
</feature>
<organism evidence="2">
    <name type="scientific">Taraxacum officinale</name>
    <name type="common">Common dandelion</name>
    <name type="synonym">Leontodon taraxacum</name>
    <dbReference type="NCBI Taxonomy" id="50225"/>
    <lineage>
        <taxon>Eukaryota</taxon>
        <taxon>Viridiplantae</taxon>
        <taxon>Streptophyta</taxon>
        <taxon>Embryophyta</taxon>
        <taxon>Tracheophyta</taxon>
        <taxon>Spermatophyta</taxon>
        <taxon>Magnoliopsida</taxon>
        <taxon>eudicotyledons</taxon>
        <taxon>Gunneridae</taxon>
        <taxon>Pentapetalae</taxon>
        <taxon>asterids</taxon>
        <taxon>campanulids</taxon>
        <taxon>Asterales</taxon>
        <taxon>Asteraceae</taxon>
        <taxon>Cichorioideae</taxon>
        <taxon>Cichorieae</taxon>
        <taxon>Crepidinae</taxon>
        <taxon>Taraxacum</taxon>
    </lineage>
</organism>
<feature type="compositionally biased region" description="Low complexity" evidence="1">
    <location>
        <begin position="44"/>
        <end position="61"/>
    </location>
</feature>
<sequence>RILQLEKAKADKKRATEVPKPQPKRPRANGIIQPQQQQGYKNFYPTNTTTRYPQPQPQSQPQYVYDNRPAPYGYPVQADSHMGAYMGTTGYNMGPAPNHGHYFVTGYQYQAAYMH</sequence>
<reference evidence="2" key="1">
    <citation type="submission" date="2005-08" db="EMBL/GenBank/DDBJ databases">
        <title>Isolation and characterization of candidate genes for pathogen and herbivory defense in common dandelion (Taraxacum officinale) upon salicylic acid or methyl jasmonate treatment.</title>
        <authorList>
            <person name="Hulzink R.J.M."/>
            <person name="van Dijk P.J."/>
            <person name="Biere A."/>
        </authorList>
    </citation>
    <scope>NUCLEOTIDE SEQUENCE</scope>
</reference>
<name>Q3LVP1_TAROF</name>
<feature type="compositionally biased region" description="Basic and acidic residues" evidence="1">
    <location>
        <begin position="1"/>
        <end position="17"/>
    </location>
</feature>
<evidence type="ECO:0000256" key="1">
    <source>
        <dbReference type="SAM" id="MobiDB-lite"/>
    </source>
</evidence>
<evidence type="ECO:0000313" key="2">
    <source>
        <dbReference type="EMBL" id="ABA26990.1"/>
    </source>
</evidence>
<feature type="non-terminal residue" evidence="2">
    <location>
        <position position="1"/>
    </location>
</feature>
<dbReference type="AlphaFoldDB" id="Q3LVP1"/>
<accession>Q3LVP1</accession>
<gene>
    <name evidence="2" type="ORF">To36-2</name>
</gene>